<evidence type="ECO:0000313" key="2">
    <source>
        <dbReference type="Proteomes" id="UP000653002"/>
    </source>
</evidence>
<dbReference type="AlphaFoldDB" id="A0A8I0HA05"/>
<dbReference type="EMBL" id="JAABFR010001817">
    <property type="protein sequence ID" value="MBD4338912.1"/>
    <property type="molecule type" value="Genomic_DNA"/>
</dbReference>
<dbReference type="Proteomes" id="UP000653002">
    <property type="component" value="Unassembled WGS sequence"/>
</dbReference>
<feature type="non-terminal residue" evidence="1">
    <location>
        <position position="70"/>
    </location>
</feature>
<gene>
    <name evidence="1" type="ORF">GUH15_23235</name>
</gene>
<evidence type="ECO:0000313" key="1">
    <source>
        <dbReference type="EMBL" id="MBD4338912.1"/>
    </source>
</evidence>
<organism evidence="1 2">
    <name type="scientific">Xanthomonas citri pv. citri</name>
    <dbReference type="NCBI Taxonomy" id="611301"/>
    <lineage>
        <taxon>Bacteria</taxon>
        <taxon>Pseudomonadati</taxon>
        <taxon>Pseudomonadota</taxon>
        <taxon>Gammaproteobacteria</taxon>
        <taxon>Lysobacterales</taxon>
        <taxon>Lysobacteraceae</taxon>
        <taxon>Xanthomonas</taxon>
    </lineage>
</organism>
<sequence length="70" mass="7864">MEKRKIIQQISTICDNLPAKMKWAKEEQHKTNQQIIDSTGLSESMVKKFFSGHLTGPSIYDVTAIAIDLG</sequence>
<protein>
    <submittedName>
        <fullName evidence="1">Uncharacterized protein</fullName>
    </submittedName>
</protein>
<proteinExistence type="predicted"/>
<reference evidence="1" key="1">
    <citation type="submission" date="2020-01" db="EMBL/GenBank/DDBJ databases">
        <authorList>
            <person name="Richard D."/>
        </authorList>
    </citation>
    <scope>NUCLEOTIDE SEQUENCE</scope>
    <source>
        <strain evidence="1">JP541</strain>
    </source>
</reference>
<name>A0A8I0HA05_XANCI</name>
<accession>A0A8I0HA05</accession>
<comment type="caution">
    <text evidence="1">The sequence shown here is derived from an EMBL/GenBank/DDBJ whole genome shotgun (WGS) entry which is preliminary data.</text>
</comment>